<protein>
    <submittedName>
        <fullName evidence="3">AGE family epimerase/isomerase</fullName>
    </submittedName>
</protein>
<keyword evidence="2" id="KW-0413">Isomerase</keyword>
<keyword evidence="4" id="KW-1185">Reference proteome</keyword>
<evidence type="ECO:0000313" key="3">
    <source>
        <dbReference type="EMBL" id="MFG6429696.1"/>
    </source>
</evidence>
<dbReference type="SUPFAM" id="SSF48208">
    <property type="entry name" value="Six-hairpin glycosidases"/>
    <property type="match status" value="1"/>
</dbReference>
<accession>A0ABW7EZ97</accession>
<reference evidence="3 4" key="1">
    <citation type="submission" date="2024-08" db="EMBL/GenBank/DDBJ databases">
        <authorList>
            <person name="Lu H."/>
        </authorList>
    </citation>
    <scope>NUCLEOTIDE SEQUENCE [LARGE SCALE GENOMIC DNA]</scope>
    <source>
        <strain evidence="3 4">LYH14W</strain>
    </source>
</reference>
<dbReference type="Pfam" id="PF07221">
    <property type="entry name" value="GlcNAc_2-epim"/>
    <property type="match status" value="1"/>
</dbReference>
<dbReference type="RefSeq" id="WP_394477341.1">
    <property type="nucleotide sequence ID" value="NZ_JBIGHV010000002.1"/>
</dbReference>
<proteinExistence type="inferred from homology"/>
<dbReference type="InterPro" id="IPR010819">
    <property type="entry name" value="AGE/CE"/>
</dbReference>
<name>A0ABW7EZ97_9BURK</name>
<evidence type="ECO:0000256" key="1">
    <source>
        <dbReference type="ARBA" id="ARBA00008558"/>
    </source>
</evidence>
<dbReference type="Gene3D" id="1.50.10.10">
    <property type="match status" value="1"/>
</dbReference>
<comment type="similarity">
    <text evidence="1">Belongs to the N-acylglucosamine 2-epimerase family.</text>
</comment>
<dbReference type="PANTHER" id="PTHR15108">
    <property type="entry name" value="N-ACYLGLUCOSAMINE-2-EPIMERASE"/>
    <property type="match status" value="1"/>
</dbReference>
<dbReference type="InterPro" id="IPR012341">
    <property type="entry name" value="6hp_glycosidase-like_sf"/>
</dbReference>
<dbReference type="EMBL" id="JBIGHV010000002">
    <property type="protein sequence ID" value="MFG6429696.1"/>
    <property type="molecule type" value="Genomic_DNA"/>
</dbReference>
<dbReference type="InterPro" id="IPR008928">
    <property type="entry name" value="6-hairpin_glycosidase_sf"/>
</dbReference>
<evidence type="ECO:0000313" key="4">
    <source>
        <dbReference type="Proteomes" id="UP001606210"/>
    </source>
</evidence>
<comment type="caution">
    <text evidence="3">The sequence shown here is derived from an EMBL/GenBank/DDBJ whole genome shotgun (WGS) entry which is preliminary data.</text>
</comment>
<gene>
    <name evidence="3" type="ORF">ACG00Y_07225</name>
</gene>
<organism evidence="3 4">
    <name type="scientific">Pelomonas parva</name>
    <dbReference type="NCBI Taxonomy" id="3299032"/>
    <lineage>
        <taxon>Bacteria</taxon>
        <taxon>Pseudomonadati</taxon>
        <taxon>Pseudomonadota</taxon>
        <taxon>Betaproteobacteria</taxon>
        <taxon>Burkholderiales</taxon>
        <taxon>Sphaerotilaceae</taxon>
        <taxon>Roseateles</taxon>
    </lineage>
</organism>
<evidence type="ECO:0000256" key="2">
    <source>
        <dbReference type="ARBA" id="ARBA00023235"/>
    </source>
</evidence>
<sequence length="408" mass="46128">MSVPDMRQPDALWAHMRHTLAFYAPRVKDETGGCFQFFKDDGTVYDRRTRHLVSSTRFVFNHALAWRWFGGPVEDVAHALAFVNQAHQQPQGGYAWVLDWQDGRASVTDGTNHCYGLAFVLLANAHAAEAGVAGAREGIAATFALMEQRFWEPAHGLYADEATPDWQVGPYRGQNANMHACEAMLAAHAATCEARYLDRALTLATSIAQRQASKADGLVWEHYKTDWTPDWDYNRDDKTNIFRPWGFQTGHLTEWAKLLLMLERRLGSAAPGWLYPTARHFFDTAMKHGWDEIYGGLVYGFAPGGEVCDGDKYFWVQAESLAAAAWLAQRSGDDAYWQWYDRLWTYAWQHFVDHEHGAWYRILSNNNAKLTDEKSPAGKTDYHTMGACQDVLAALGVQPPARQKGDDK</sequence>
<dbReference type="Proteomes" id="UP001606210">
    <property type="component" value="Unassembled WGS sequence"/>
</dbReference>